<protein>
    <submittedName>
        <fullName evidence="2">Zinc ABC transporter substrate-binding protein</fullName>
    </submittedName>
</protein>
<dbReference type="Proteomes" id="UP000246351">
    <property type="component" value="Unassembled WGS sequence"/>
</dbReference>
<evidence type="ECO:0000313" key="2">
    <source>
        <dbReference type="EMBL" id="PWZ93178.1"/>
    </source>
</evidence>
<sequence>HGEHEEHGEEGHKHSEAHDEHEHHHHHGGYDPHVWLDPQLDKKFVSAIRDDLSKRDPKHKAEYDKNADKVLKDLDSIDKELKDVTKDHQGHAVFISHESLGYLADRYGFVQKGVQSLNAEDPSQKELTEIVKEINETGAKYILYEENVANKVTDTIRKETDAKPLKFNNMEAVSKDQAKDATYQSLMKENVKNIEKALNDKIKVEDDKAA</sequence>
<gene>
    <name evidence="2" type="ORF">DD924_20580</name>
</gene>
<dbReference type="InterPro" id="IPR006127">
    <property type="entry name" value="ZnuA-like"/>
</dbReference>
<dbReference type="Gene3D" id="3.40.50.1980">
    <property type="entry name" value="Nitrogenase molybdenum iron protein domain"/>
    <property type="match status" value="2"/>
</dbReference>
<dbReference type="InterPro" id="IPR050492">
    <property type="entry name" value="Bact_metal-bind_prot9"/>
</dbReference>
<reference evidence="2 3" key="1">
    <citation type="journal article" date="2018" name="Vet. Microbiol.">
        <title>Clonal diversity and geographic distribution of methicillin-resistant Staphylococcus pseudintermedius from Australian animals: Discovery of novel sequence types.</title>
        <authorList>
            <person name="Worthing K.A."/>
            <person name="Abraham S."/>
            <person name="Coombs G.W."/>
            <person name="Pang S."/>
            <person name="Saputra S."/>
            <person name="Jordan D."/>
            <person name="Trott D.J."/>
            <person name="Norris J.M."/>
        </authorList>
    </citation>
    <scope>NUCLEOTIDE SEQUENCE [LARGE SCALE GENOMIC DNA]</scope>
    <source>
        <strain evidence="2 3">ST71 3</strain>
    </source>
</reference>
<accession>A0A317Z1Z1</accession>
<proteinExistence type="predicted"/>
<feature type="region of interest" description="Disordered" evidence="1">
    <location>
        <begin position="1"/>
        <end position="34"/>
    </location>
</feature>
<organism evidence="2 3">
    <name type="scientific">Staphylococcus pseudintermedius</name>
    <dbReference type="NCBI Taxonomy" id="283734"/>
    <lineage>
        <taxon>Bacteria</taxon>
        <taxon>Bacillati</taxon>
        <taxon>Bacillota</taxon>
        <taxon>Bacilli</taxon>
        <taxon>Bacillales</taxon>
        <taxon>Staphylococcaceae</taxon>
        <taxon>Staphylococcus</taxon>
        <taxon>Staphylococcus intermedius group</taxon>
    </lineage>
</organism>
<dbReference type="STRING" id="937773.SPSINT_2259"/>
<dbReference type="Pfam" id="PF01297">
    <property type="entry name" value="ZnuA"/>
    <property type="match status" value="1"/>
</dbReference>
<feature type="compositionally biased region" description="Basic and acidic residues" evidence="1">
    <location>
        <begin position="1"/>
        <end position="22"/>
    </location>
</feature>
<dbReference type="GO" id="GO:0046872">
    <property type="term" value="F:metal ion binding"/>
    <property type="evidence" value="ECO:0007669"/>
    <property type="project" value="InterPro"/>
</dbReference>
<name>A0A317Z1Z1_STAPS</name>
<feature type="non-terminal residue" evidence="2">
    <location>
        <position position="1"/>
    </location>
</feature>
<feature type="non-terminal residue" evidence="2">
    <location>
        <position position="210"/>
    </location>
</feature>
<dbReference type="PANTHER" id="PTHR42953">
    <property type="entry name" value="HIGH-AFFINITY ZINC UPTAKE SYSTEM PROTEIN ZNUA-RELATED"/>
    <property type="match status" value="1"/>
</dbReference>
<evidence type="ECO:0000256" key="1">
    <source>
        <dbReference type="SAM" id="MobiDB-lite"/>
    </source>
</evidence>
<dbReference type="SUPFAM" id="SSF53807">
    <property type="entry name" value="Helical backbone' metal receptor"/>
    <property type="match status" value="1"/>
</dbReference>
<dbReference type="AlphaFoldDB" id="A0A317Z1Z1"/>
<evidence type="ECO:0000313" key="3">
    <source>
        <dbReference type="Proteomes" id="UP000246351"/>
    </source>
</evidence>
<dbReference type="PANTHER" id="PTHR42953:SF8">
    <property type="entry name" value="ZINT DOMAIN-CONTAINING PROTEIN"/>
    <property type="match status" value="1"/>
</dbReference>
<dbReference type="EMBL" id="QEIV01002658">
    <property type="protein sequence ID" value="PWZ93178.1"/>
    <property type="molecule type" value="Genomic_DNA"/>
</dbReference>
<dbReference type="GO" id="GO:0030001">
    <property type="term" value="P:metal ion transport"/>
    <property type="evidence" value="ECO:0007669"/>
    <property type="project" value="InterPro"/>
</dbReference>
<comment type="caution">
    <text evidence="2">The sequence shown here is derived from an EMBL/GenBank/DDBJ whole genome shotgun (WGS) entry which is preliminary data.</text>
</comment>